<reference evidence="2 3" key="1">
    <citation type="submission" date="2019-03" db="EMBL/GenBank/DDBJ databases">
        <title>First draft genome of Liparis tanakae, snailfish: a comprehensive survey of snailfish specific genes.</title>
        <authorList>
            <person name="Kim W."/>
            <person name="Song I."/>
            <person name="Jeong J.-H."/>
            <person name="Kim D."/>
            <person name="Kim S."/>
            <person name="Ryu S."/>
            <person name="Song J.Y."/>
            <person name="Lee S.K."/>
        </authorList>
    </citation>
    <scope>NUCLEOTIDE SEQUENCE [LARGE SCALE GENOMIC DNA]</scope>
    <source>
        <tissue evidence="2">Muscle</tissue>
    </source>
</reference>
<feature type="region of interest" description="Disordered" evidence="1">
    <location>
        <begin position="46"/>
        <end position="97"/>
    </location>
</feature>
<protein>
    <submittedName>
        <fullName evidence="2">Uncharacterized protein</fullName>
    </submittedName>
</protein>
<organism evidence="2 3">
    <name type="scientific">Liparis tanakae</name>
    <name type="common">Tanaka's snailfish</name>
    <dbReference type="NCBI Taxonomy" id="230148"/>
    <lineage>
        <taxon>Eukaryota</taxon>
        <taxon>Metazoa</taxon>
        <taxon>Chordata</taxon>
        <taxon>Craniata</taxon>
        <taxon>Vertebrata</taxon>
        <taxon>Euteleostomi</taxon>
        <taxon>Actinopterygii</taxon>
        <taxon>Neopterygii</taxon>
        <taxon>Teleostei</taxon>
        <taxon>Neoteleostei</taxon>
        <taxon>Acanthomorphata</taxon>
        <taxon>Eupercaria</taxon>
        <taxon>Perciformes</taxon>
        <taxon>Cottioidei</taxon>
        <taxon>Cottales</taxon>
        <taxon>Liparidae</taxon>
        <taxon>Liparis</taxon>
    </lineage>
</organism>
<sequence length="307" mass="31957">MALCLEAAALALGPAASSVLKRDTSTSSSGGVGCFCRSLPEWLAPPATPGVTVEGGDGGGPPSSPPKGTHTRVRTATGAEPGGVASKMNSTGLSGPDADAVTDPPWNGYSTSVSSPWSWTSTVPPLTRRTTPGLNTGERHASVSFSPTPPSTGLLTRRARTLWFFMPLARASARPSARRASLCCELRRAAGSAECSLAVSVDEERTEFEDPSDCWDRLHGSPRLGGLLPRGGVAASDRFLAGKEEGDTEDRGRSRGKKEDKADCRNVPSPAAPGRKNSFMTAGAEVRTGRAAAELHFADRKQSGPLD</sequence>
<dbReference type="AlphaFoldDB" id="A0A4Z2IWT3"/>
<evidence type="ECO:0000313" key="3">
    <source>
        <dbReference type="Proteomes" id="UP000314294"/>
    </source>
</evidence>
<evidence type="ECO:0000313" key="2">
    <source>
        <dbReference type="EMBL" id="TNN81723.1"/>
    </source>
</evidence>
<name>A0A4Z2IWT3_9TELE</name>
<feature type="region of interest" description="Disordered" evidence="1">
    <location>
        <begin position="237"/>
        <end position="285"/>
    </location>
</feature>
<keyword evidence="3" id="KW-1185">Reference proteome</keyword>
<comment type="caution">
    <text evidence="2">The sequence shown here is derived from an EMBL/GenBank/DDBJ whole genome shotgun (WGS) entry which is preliminary data.</text>
</comment>
<dbReference type="EMBL" id="SRLO01000045">
    <property type="protein sequence ID" value="TNN81723.1"/>
    <property type="molecule type" value="Genomic_DNA"/>
</dbReference>
<accession>A0A4Z2IWT3</accession>
<feature type="compositionally biased region" description="Basic and acidic residues" evidence="1">
    <location>
        <begin position="240"/>
        <end position="264"/>
    </location>
</feature>
<proteinExistence type="predicted"/>
<gene>
    <name evidence="2" type="ORF">EYF80_008169</name>
</gene>
<evidence type="ECO:0000256" key="1">
    <source>
        <dbReference type="SAM" id="MobiDB-lite"/>
    </source>
</evidence>
<dbReference type="Proteomes" id="UP000314294">
    <property type="component" value="Unassembled WGS sequence"/>
</dbReference>